<name>A0A1L2BX57_9CAUD</name>
<accession>A0A1L2BX57</accession>
<dbReference type="Proteomes" id="UP000225722">
    <property type="component" value="Segment"/>
</dbReference>
<dbReference type="EMBL" id="KU230356">
    <property type="protein sequence ID" value="ALY07630.1"/>
    <property type="molecule type" value="Genomic_DNA"/>
</dbReference>
<gene>
    <name evidence="1" type="ORF">2AV2_178</name>
</gene>
<proteinExistence type="predicted"/>
<organism evidence="1 2">
    <name type="scientific">Nodularia phage vB_NpeS-2AV2</name>
    <dbReference type="NCBI Taxonomy" id="1777122"/>
    <lineage>
        <taxon>Viruses</taxon>
        <taxon>Duplodnaviria</taxon>
        <taxon>Heunggongvirae</taxon>
        <taxon>Uroviricota</taxon>
        <taxon>Caudoviricetes</taxon>
        <taxon>Ravarandavirus</taxon>
        <taxon>Ravarandavirus rv2AV2</taxon>
    </lineage>
</organism>
<keyword evidence="2" id="KW-1185">Reference proteome</keyword>
<evidence type="ECO:0000313" key="2">
    <source>
        <dbReference type="Proteomes" id="UP000225722"/>
    </source>
</evidence>
<reference evidence="2" key="1">
    <citation type="submission" date="2015-12" db="EMBL/GenBank/DDBJ databases">
        <authorList>
            <person name="Sencilo A."/>
            <person name="Bamford D.H."/>
            <person name="Roine E."/>
        </authorList>
    </citation>
    <scope>NUCLEOTIDE SEQUENCE [LARGE SCALE GENOMIC DNA]</scope>
</reference>
<sequence>MTLLADIQAAQVCWQFPLTRKRILIRTPISLVSQFNPQLKDLHLFDPNNYDVDDTDAYVYLVLMPGYSPSNNFQAERGFQTQFSNRAAVYSTRERTFEATVAQPQAFLYYIVNRLVAISETSALATHAPIKIIDTCLPEGAGLASSVTIQGGDLGTIRYGRIDITKEPAAGLISFEGSDYCVGSWSFKFTELALRV</sequence>
<evidence type="ECO:0000313" key="1">
    <source>
        <dbReference type="EMBL" id="ALY07630.1"/>
    </source>
</evidence>
<protein>
    <submittedName>
        <fullName evidence="1">Uncharacterized protein</fullName>
    </submittedName>
</protein>